<reference evidence="3" key="1">
    <citation type="journal article" date="2023" name="Science">
        <title>Genome structures resolve the early diversification of teleost fishes.</title>
        <authorList>
            <person name="Parey E."/>
            <person name="Louis A."/>
            <person name="Montfort J."/>
            <person name="Bouchez O."/>
            <person name="Roques C."/>
            <person name="Iampietro C."/>
            <person name="Lluch J."/>
            <person name="Castinel A."/>
            <person name="Donnadieu C."/>
            <person name="Desvignes T."/>
            <person name="Floi Bucao C."/>
            <person name="Jouanno E."/>
            <person name="Wen M."/>
            <person name="Mejri S."/>
            <person name="Dirks R."/>
            <person name="Jansen H."/>
            <person name="Henkel C."/>
            <person name="Chen W.J."/>
            <person name="Zahm M."/>
            <person name="Cabau C."/>
            <person name="Klopp C."/>
            <person name="Thompson A.W."/>
            <person name="Robinson-Rechavi M."/>
            <person name="Braasch I."/>
            <person name="Lecointre G."/>
            <person name="Bobe J."/>
            <person name="Postlethwait J.H."/>
            <person name="Berthelot C."/>
            <person name="Roest Crollius H."/>
            <person name="Guiguen Y."/>
        </authorList>
    </citation>
    <scope>NUCLEOTIDE SEQUENCE</scope>
    <source>
        <strain evidence="3">NC1722</strain>
    </source>
</reference>
<organism evidence="3 4">
    <name type="scientific">Aldrovandia affinis</name>
    <dbReference type="NCBI Taxonomy" id="143900"/>
    <lineage>
        <taxon>Eukaryota</taxon>
        <taxon>Metazoa</taxon>
        <taxon>Chordata</taxon>
        <taxon>Craniata</taxon>
        <taxon>Vertebrata</taxon>
        <taxon>Euteleostomi</taxon>
        <taxon>Actinopterygii</taxon>
        <taxon>Neopterygii</taxon>
        <taxon>Teleostei</taxon>
        <taxon>Notacanthiformes</taxon>
        <taxon>Halosauridae</taxon>
        <taxon>Aldrovandia</taxon>
    </lineage>
</organism>
<protein>
    <recommendedName>
        <fullName evidence="2">Elapor1/2 C-terminal domain-containing protein</fullName>
    </recommendedName>
</protein>
<keyword evidence="4" id="KW-1185">Reference proteome</keyword>
<proteinExistence type="predicted"/>
<dbReference type="GO" id="GO:0016020">
    <property type="term" value="C:membrane"/>
    <property type="evidence" value="ECO:0007669"/>
    <property type="project" value="TreeGrafter"/>
</dbReference>
<feature type="domain" description="Elapor1/2 C-terminal" evidence="2">
    <location>
        <begin position="2"/>
        <end position="24"/>
    </location>
</feature>
<dbReference type="AlphaFoldDB" id="A0AAD7WG77"/>
<keyword evidence="1" id="KW-0472">Membrane</keyword>
<keyword evidence="1" id="KW-1133">Transmembrane helix</keyword>
<feature type="transmembrane region" description="Helical" evidence="1">
    <location>
        <begin position="32"/>
        <end position="56"/>
    </location>
</feature>
<dbReference type="InterPro" id="IPR039181">
    <property type="entry name" value="Elapor1/2"/>
</dbReference>
<dbReference type="EMBL" id="JAINUG010000114">
    <property type="protein sequence ID" value="KAJ8395653.1"/>
    <property type="molecule type" value="Genomic_DNA"/>
</dbReference>
<dbReference type="Proteomes" id="UP001221898">
    <property type="component" value="Unassembled WGS sequence"/>
</dbReference>
<evidence type="ECO:0000256" key="1">
    <source>
        <dbReference type="SAM" id="Phobius"/>
    </source>
</evidence>
<name>A0AAD7WG77_9TELE</name>
<keyword evidence="1" id="KW-0812">Transmembrane</keyword>
<dbReference type="PANTHER" id="PTHR22727:SF3">
    <property type="entry name" value="ENDOSOME_LYSOSOME-ASSOCIATED APOPTOSIS AND AUTOPHAGY REGULATOR FAMILY MEMBER 2"/>
    <property type="match status" value="1"/>
</dbReference>
<dbReference type="PANTHER" id="PTHR22727">
    <property type="entry name" value="PROTEIN CBG13728"/>
    <property type="match status" value="1"/>
</dbReference>
<dbReference type="GO" id="GO:0030513">
    <property type="term" value="P:positive regulation of BMP signaling pathway"/>
    <property type="evidence" value="ECO:0007669"/>
    <property type="project" value="TreeGrafter"/>
</dbReference>
<comment type="caution">
    <text evidence="3">The sequence shown here is derived from an EMBL/GenBank/DDBJ whole genome shotgun (WGS) entry which is preliminary data.</text>
</comment>
<evidence type="ECO:0000313" key="3">
    <source>
        <dbReference type="EMBL" id="KAJ8395653.1"/>
    </source>
</evidence>
<sequence>MDTHYVWNEPRLCTNGVSLPEKKTSPCESIDFWLKLGAGTGAFAAVLLISLSCYFWKKNKRLEYKYSRLVMSANKECELPAANSCAIMEGEENEEEVAYSNKPSLLGKLKSIASKGNGESCESVQLKSKPERWV</sequence>
<evidence type="ECO:0000313" key="4">
    <source>
        <dbReference type="Proteomes" id="UP001221898"/>
    </source>
</evidence>
<dbReference type="InterPro" id="IPR056606">
    <property type="entry name" value="Elapor1/2_C"/>
</dbReference>
<gene>
    <name evidence="3" type="ORF">AAFF_G00028900</name>
</gene>
<dbReference type="Pfam" id="PF23089">
    <property type="entry name" value="ELAPOR1_C"/>
    <property type="match status" value="1"/>
</dbReference>
<evidence type="ECO:0000259" key="2">
    <source>
        <dbReference type="Pfam" id="PF23089"/>
    </source>
</evidence>
<accession>A0AAD7WG77</accession>